<accession>A0A8K0L1U0</accession>
<reference evidence="1" key="1">
    <citation type="submission" date="2021-07" db="EMBL/GenBank/DDBJ databases">
        <title>Elsinoe batatas strain:CRI-CJ2 Genome sequencing and assembly.</title>
        <authorList>
            <person name="Huang L."/>
        </authorList>
    </citation>
    <scope>NUCLEOTIDE SEQUENCE</scope>
    <source>
        <strain evidence="1">CRI-CJ2</strain>
    </source>
</reference>
<dbReference type="EMBL" id="JAESVG020000005">
    <property type="protein sequence ID" value="KAG8627547.1"/>
    <property type="molecule type" value="Genomic_DNA"/>
</dbReference>
<name>A0A8K0L1U0_9PEZI</name>
<dbReference type="InterPro" id="IPR052820">
    <property type="entry name" value="PhiA_domain"/>
</dbReference>
<dbReference type="PANTHER" id="PTHR42047:SF1">
    <property type="entry name" value="PROTEIN, PUTATIVE (AFU_ORTHOLOGUE AFUA_6G03560)-RELATED"/>
    <property type="match status" value="1"/>
</dbReference>
<sequence>MERWDCVETHNTTTNTQLPSNITTTILTTTTILSLLPLALALPTPQDAPATAPQTFAGIAIRSASPIQYATVNAISLALYLQRPTTTYCPSIPGLTCPSNPSTLFVGPSEYGTLSLKTTVPGGQQVYIAADGRAKFTQAHSANTGVGSTVTGFSVKDGGLQWQGNDFVACPASEAEGGGYAVFAAAVNGTGSSGEGCLGFKFRVEKPGTAEGAWQYA</sequence>
<comment type="caution">
    <text evidence="1">The sequence shown here is derived from an EMBL/GenBank/DDBJ whole genome shotgun (WGS) entry which is preliminary data.</text>
</comment>
<dbReference type="AlphaFoldDB" id="A0A8K0L1U0"/>
<dbReference type="OrthoDB" id="5430620at2759"/>
<dbReference type="PANTHER" id="PTHR42047">
    <property type="entry name" value="PROTEIN, PUTATIVE (AFU_ORTHOLOGUE AFUA_6G03560)-RELATED"/>
    <property type="match status" value="1"/>
</dbReference>
<evidence type="ECO:0000313" key="1">
    <source>
        <dbReference type="EMBL" id="KAG8627547.1"/>
    </source>
</evidence>
<dbReference type="Proteomes" id="UP000809789">
    <property type="component" value="Unassembled WGS sequence"/>
</dbReference>
<organism evidence="1 2">
    <name type="scientific">Elsinoe batatas</name>
    <dbReference type="NCBI Taxonomy" id="2601811"/>
    <lineage>
        <taxon>Eukaryota</taxon>
        <taxon>Fungi</taxon>
        <taxon>Dikarya</taxon>
        <taxon>Ascomycota</taxon>
        <taxon>Pezizomycotina</taxon>
        <taxon>Dothideomycetes</taxon>
        <taxon>Dothideomycetidae</taxon>
        <taxon>Myriangiales</taxon>
        <taxon>Elsinoaceae</taxon>
        <taxon>Elsinoe</taxon>
    </lineage>
</organism>
<protein>
    <submittedName>
        <fullName evidence="1">Uncharacterized protein</fullName>
    </submittedName>
</protein>
<gene>
    <name evidence="1" type="ORF">KVT40_005030</name>
</gene>
<evidence type="ECO:0000313" key="2">
    <source>
        <dbReference type="Proteomes" id="UP000809789"/>
    </source>
</evidence>
<proteinExistence type="predicted"/>
<keyword evidence="2" id="KW-1185">Reference proteome</keyword>